<accession>A0A8H9IT90</accession>
<name>A0A8H9IT90_9PSEU</name>
<dbReference type="Pfam" id="PF13676">
    <property type="entry name" value="TIR_2"/>
    <property type="match status" value="1"/>
</dbReference>
<evidence type="ECO:0000259" key="1">
    <source>
        <dbReference type="PROSITE" id="PS50104"/>
    </source>
</evidence>
<dbReference type="OrthoDB" id="9150238at2"/>
<evidence type="ECO:0000313" key="2">
    <source>
        <dbReference type="EMBL" id="GHF49838.1"/>
    </source>
</evidence>
<dbReference type="InterPro" id="IPR000157">
    <property type="entry name" value="TIR_dom"/>
</dbReference>
<sequence length="187" mass="21737">MYEYDVFISYRRGGGTLPEWVRNHFHPRLSALLEDYLGESRVFLDDKVPTGASLPSEQRDALLRSRILVPVCSPPYFHDEWCLSEWASMAERERLLGAARLIYPVVFCDSVNFPEWAHERKLRHFNELNQPDVQFQASPAYVDFHQEMKTVAVELVELIGQAPEWQSGWPVLSPRPDPPPQSRLPRF</sequence>
<dbReference type="AlphaFoldDB" id="A0A8H9IT90"/>
<gene>
    <name evidence="2" type="ORF">GCM10017566_23580</name>
</gene>
<feature type="domain" description="TIR" evidence="1">
    <location>
        <begin position="2"/>
        <end position="137"/>
    </location>
</feature>
<reference evidence="2" key="1">
    <citation type="journal article" date="2014" name="Int. J. Syst. Evol. Microbiol.">
        <title>Complete genome sequence of Corynebacterium casei LMG S-19264T (=DSM 44701T), isolated from a smear-ripened cheese.</title>
        <authorList>
            <consortium name="US DOE Joint Genome Institute (JGI-PGF)"/>
            <person name="Walter F."/>
            <person name="Albersmeier A."/>
            <person name="Kalinowski J."/>
            <person name="Ruckert C."/>
        </authorList>
    </citation>
    <scope>NUCLEOTIDE SEQUENCE</scope>
    <source>
        <strain evidence="2">CGMCC 4.7679</strain>
    </source>
</reference>
<dbReference type="SUPFAM" id="SSF52200">
    <property type="entry name" value="Toll/Interleukin receptor TIR domain"/>
    <property type="match status" value="1"/>
</dbReference>
<organism evidence="2 3">
    <name type="scientific">Amycolatopsis bartoniae</name>
    <dbReference type="NCBI Taxonomy" id="941986"/>
    <lineage>
        <taxon>Bacteria</taxon>
        <taxon>Bacillati</taxon>
        <taxon>Actinomycetota</taxon>
        <taxon>Actinomycetes</taxon>
        <taxon>Pseudonocardiales</taxon>
        <taxon>Pseudonocardiaceae</taxon>
        <taxon>Amycolatopsis</taxon>
    </lineage>
</organism>
<reference evidence="2" key="2">
    <citation type="submission" date="2020-09" db="EMBL/GenBank/DDBJ databases">
        <authorList>
            <person name="Sun Q."/>
            <person name="Zhou Y."/>
        </authorList>
    </citation>
    <scope>NUCLEOTIDE SEQUENCE</scope>
    <source>
        <strain evidence="2">CGMCC 4.7679</strain>
    </source>
</reference>
<dbReference type="InterPro" id="IPR035897">
    <property type="entry name" value="Toll_tir_struct_dom_sf"/>
</dbReference>
<keyword evidence="3" id="KW-1185">Reference proteome</keyword>
<protein>
    <recommendedName>
        <fullName evidence="1">TIR domain-containing protein</fullName>
    </recommendedName>
</protein>
<comment type="caution">
    <text evidence="2">The sequence shown here is derived from an EMBL/GenBank/DDBJ whole genome shotgun (WGS) entry which is preliminary data.</text>
</comment>
<evidence type="ECO:0000313" key="3">
    <source>
        <dbReference type="Proteomes" id="UP000658656"/>
    </source>
</evidence>
<dbReference type="GO" id="GO:0007165">
    <property type="term" value="P:signal transduction"/>
    <property type="evidence" value="ECO:0007669"/>
    <property type="project" value="InterPro"/>
</dbReference>
<dbReference type="Proteomes" id="UP000658656">
    <property type="component" value="Unassembled WGS sequence"/>
</dbReference>
<dbReference type="SMART" id="SM00255">
    <property type="entry name" value="TIR"/>
    <property type="match status" value="1"/>
</dbReference>
<dbReference type="Gene3D" id="3.40.50.10140">
    <property type="entry name" value="Toll/interleukin-1 receptor homology (TIR) domain"/>
    <property type="match status" value="1"/>
</dbReference>
<proteinExistence type="predicted"/>
<dbReference type="PROSITE" id="PS50104">
    <property type="entry name" value="TIR"/>
    <property type="match status" value="1"/>
</dbReference>
<dbReference type="EMBL" id="BNAV01000003">
    <property type="protein sequence ID" value="GHF49838.1"/>
    <property type="molecule type" value="Genomic_DNA"/>
</dbReference>